<dbReference type="Proteomes" id="UP000250369">
    <property type="component" value="Unassembled WGS sequence"/>
</dbReference>
<dbReference type="EMBL" id="QMFB01000001">
    <property type="protein sequence ID" value="RAV22868.1"/>
    <property type="molecule type" value="Genomic_DNA"/>
</dbReference>
<dbReference type="InterPro" id="IPR022368">
    <property type="entry name" value="Thiazole_bacteriocin_mat_put"/>
</dbReference>
<evidence type="ECO:0000313" key="1">
    <source>
        <dbReference type="EMBL" id="RAV22868.1"/>
    </source>
</evidence>
<proteinExistence type="predicted"/>
<accession>A0A329MU57</accession>
<comment type="caution">
    <text evidence="1">The sequence shown here is derived from an EMBL/GenBank/DDBJ whole genome shotgun (WGS) entry which is preliminary data.</text>
</comment>
<sequence length="651" mass="72062">MSNYKTSMRLKVNRDTFYMPDPVSGVFFRNNLSSFRMEGEGIDQWIEKLLPAFNGEQSLAELTDGLPEPYRKRVVEIADALLKNGFVRDVSQDAPYRLSEGLLTKYASQIEFLDHFGGSGAFRFQTYRQAKVLAIGSGPFMASLVSALLESGLPRFQVSILDSASTDRKRLADLVSHARKTDGEVTVEEVPVPTDTESAGGWRETVKAFDAVLYVSPKENVEELRTIHTACKEENKLFLPALCLKQVGWAGPIVHPESEGDWESAWRRVHRSALGIHTQVQDYSSTAGALLANMIVFEGMKKISGISGEAEGSRVYLLNLETLEGSWHSFIPHPLAEGRAEAKWIRVLDREVSGDASRSKDELFSFFGGMTSEYAGIFHIWDEGDLQQLPLSQCRVQAADPLSEGPAGLLAEIVCAEMSHLDARHAAGLSGIEAYAARMSESFLSELYSDPWDRIMPQEFVGVGAGLTIAEGVGRGLHKWLNDELEKQSGQRLPLVLTAYSPVIEDERCQYYLRALETLNGPVMIGHGEKAAGFPSVWVNSNGYWFGGAGLNVTFALRNALKQALMKEQNQNRAAHSRLELRSVLRKEEGDLGVIIPNCEMAVQADDLTAALKLIKQNRKQLLVFDMTPEPLFRKALAGVFGVLLREEGSR</sequence>
<name>A0A329MU57_9BACL</name>
<dbReference type="OrthoDB" id="2369163at2"/>
<dbReference type="RefSeq" id="WP_113028977.1">
    <property type="nucleotide sequence ID" value="NZ_QMFB01000001.1"/>
</dbReference>
<organism evidence="1 2">
    <name type="scientific">Paenibacillus contaminans</name>
    <dbReference type="NCBI Taxonomy" id="450362"/>
    <lineage>
        <taxon>Bacteria</taxon>
        <taxon>Bacillati</taxon>
        <taxon>Bacillota</taxon>
        <taxon>Bacilli</taxon>
        <taxon>Bacillales</taxon>
        <taxon>Paenibacillaceae</taxon>
        <taxon>Paenibacillus</taxon>
    </lineage>
</organism>
<gene>
    <name evidence="1" type="ORF">DQG23_01275</name>
</gene>
<evidence type="ECO:0000313" key="2">
    <source>
        <dbReference type="Proteomes" id="UP000250369"/>
    </source>
</evidence>
<reference evidence="1 2" key="1">
    <citation type="journal article" date="2009" name="Int. J. Syst. Evol. Microbiol.">
        <title>Paenibacillus contaminans sp. nov., isolated from a contaminated laboratory plate.</title>
        <authorList>
            <person name="Chou J.H."/>
            <person name="Lee J.H."/>
            <person name="Lin M.C."/>
            <person name="Chang P.S."/>
            <person name="Arun A.B."/>
            <person name="Young C.C."/>
            <person name="Chen W.M."/>
        </authorList>
    </citation>
    <scope>NUCLEOTIDE SEQUENCE [LARGE SCALE GENOMIC DNA]</scope>
    <source>
        <strain evidence="1 2">CKOBP-6</strain>
    </source>
</reference>
<dbReference type="Gene3D" id="3.40.50.720">
    <property type="entry name" value="NAD(P)-binding Rossmann-like Domain"/>
    <property type="match status" value="1"/>
</dbReference>
<keyword evidence="2" id="KW-1185">Reference proteome</keyword>
<protein>
    <submittedName>
        <fullName evidence="1">Putative thiazole-containing bacteriocin maturation protein</fullName>
    </submittedName>
</protein>
<dbReference type="NCBIfam" id="TIGR03693">
    <property type="entry name" value="ocin_ThiF_like"/>
    <property type="match status" value="1"/>
</dbReference>
<dbReference type="AlphaFoldDB" id="A0A329MU57"/>